<reference evidence="1" key="2">
    <citation type="journal article" date="2021" name="J Anim Sci Technol">
        <title>Complete genome sequence of Paenibacillus konkukensis sp. nov. SK3146 as a potential probiotic strain.</title>
        <authorList>
            <person name="Jung H.I."/>
            <person name="Park S."/>
            <person name="Niu K.M."/>
            <person name="Lee S.W."/>
            <person name="Kothari D."/>
            <person name="Yi K.J."/>
            <person name="Kim S.K."/>
        </authorList>
    </citation>
    <scope>NUCLEOTIDE SEQUENCE</scope>
    <source>
        <strain evidence="1">SK3146</strain>
    </source>
</reference>
<proteinExistence type="predicted"/>
<evidence type="ECO:0000313" key="1">
    <source>
        <dbReference type="EMBL" id="UQZ86253.1"/>
    </source>
</evidence>
<dbReference type="RefSeq" id="WP_249861807.1">
    <property type="nucleotide sequence ID" value="NZ_CP027059.1"/>
</dbReference>
<evidence type="ECO:0000313" key="2">
    <source>
        <dbReference type="Proteomes" id="UP001057134"/>
    </source>
</evidence>
<organism evidence="1 2">
    <name type="scientific">Paenibacillus konkukensis</name>
    <dbReference type="NCBI Taxonomy" id="2020716"/>
    <lineage>
        <taxon>Bacteria</taxon>
        <taxon>Bacillati</taxon>
        <taxon>Bacillota</taxon>
        <taxon>Bacilli</taxon>
        <taxon>Bacillales</taxon>
        <taxon>Paenibacillaceae</taxon>
        <taxon>Paenibacillus</taxon>
    </lineage>
</organism>
<dbReference type="EMBL" id="CP027059">
    <property type="protein sequence ID" value="UQZ86253.1"/>
    <property type="molecule type" value="Genomic_DNA"/>
</dbReference>
<gene>
    <name evidence="1" type="ORF">SK3146_05546</name>
</gene>
<sequence length="72" mass="7661">MITVYTKAAELPCALGVHMVEGVDFVIVYQVYQEYLLAMQIAGNIGGEVIQVADGTIVVMTPNGTVSGSKQQ</sequence>
<dbReference type="Proteomes" id="UP001057134">
    <property type="component" value="Chromosome"/>
</dbReference>
<reference evidence="1" key="1">
    <citation type="submission" date="2018-02" db="EMBL/GenBank/DDBJ databases">
        <authorList>
            <person name="Kim S.-K."/>
            <person name="Jung H.-I."/>
            <person name="Lee S.-W."/>
        </authorList>
    </citation>
    <scope>NUCLEOTIDE SEQUENCE</scope>
    <source>
        <strain evidence="1">SK3146</strain>
    </source>
</reference>
<accession>A0ABY4RVJ4</accession>
<protein>
    <submittedName>
        <fullName evidence="1">Uncharacterized protein</fullName>
    </submittedName>
</protein>
<keyword evidence="2" id="KW-1185">Reference proteome</keyword>
<name>A0ABY4RVJ4_9BACL</name>